<keyword evidence="1" id="KW-0479">Metal-binding</keyword>
<organism evidence="4 5">
    <name type="scientific">Mikania micrantha</name>
    <name type="common">bitter vine</name>
    <dbReference type="NCBI Taxonomy" id="192012"/>
    <lineage>
        <taxon>Eukaryota</taxon>
        <taxon>Viridiplantae</taxon>
        <taxon>Streptophyta</taxon>
        <taxon>Embryophyta</taxon>
        <taxon>Tracheophyta</taxon>
        <taxon>Spermatophyta</taxon>
        <taxon>Magnoliopsida</taxon>
        <taxon>eudicotyledons</taxon>
        <taxon>Gunneridae</taxon>
        <taxon>Pentapetalae</taxon>
        <taxon>asterids</taxon>
        <taxon>campanulids</taxon>
        <taxon>Asterales</taxon>
        <taxon>Asteraceae</taxon>
        <taxon>Asteroideae</taxon>
        <taxon>Heliantheae alliance</taxon>
        <taxon>Eupatorieae</taxon>
        <taxon>Mikania</taxon>
    </lineage>
</organism>
<reference evidence="4 5" key="1">
    <citation type="submission" date="2019-05" db="EMBL/GenBank/DDBJ databases">
        <title>Mikania micrantha, genome provides insights into the molecular mechanism of rapid growth.</title>
        <authorList>
            <person name="Liu B."/>
        </authorList>
    </citation>
    <scope>NUCLEOTIDE SEQUENCE [LARGE SCALE GENOMIC DNA]</scope>
    <source>
        <strain evidence="4">NLD-2019</strain>
        <tissue evidence="4">Leaf</tissue>
    </source>
</reference>
<dbReference type="AlphaFoldDB" id="A0A5N6LZN8"/>
<keyword evidence="1" id="KW-0862">Zinc</keyword>
<evidence type="ECO:0000256" key="1">
    <source>
        <dbReference type="PROSITE-ProRule" id="PRU00047"/>
    </source>
</evidence>
<evidence type="ECO:0000313" key="4">
    <source>
        <dbReference type="EMBL" id="KAD3066796.1"/>
    </source>
</evidence>
<dbReference type="SMART" id="SM00343">
    <property type="entry name" value="ZnF_C2HC"/>
    <property type="match status" value="1"/>
</dbReference>
<dbReference type="PROSITE" id="PS50158">
    <property type="entry name" value="ZF_CCHC"/>
    <property type="match status" value="1"/>
</dbReference>
<keyword evidence="1" id="KW-0863">Zinc-finger</keyword>
<protein>
    <recommendedName>
        <fullName evidence="3">CCHC-type domain-containing protein</fullName>
    </recommendedName>
</protein>
<keyword evidence="5" id="KW-1185">Reference proteome</keyword>
<gene>
    <name evidence="4" type="ORF">E3N88_34676</name>
</gene>
<dbReference type="InterPro" id="IPR001878">
    <property type="entry name" value="Znf_CCHC"/>
</dbReference>
<feature type="region of interest" description="Disordered" evidence="2">
    <location>
        <begin position="169"/>
        <end position="190"/>
    </location>
</feature>
<name>A0A5N6LZN8_9ASTR</name>
<feature type="domain" description="CCHC-type" evidence="3">
    <location>
        <begin position="133"/>
        <end position="147"/>
    </location>
</feature>
<dbReference type="EMBL" id="SZYD01000017">
    <property type="protein sequence ID" value="KAD3066796.1"/>
    <property type="molecule type" value="Genomic_DNA"/>
</dbReference>
<accession>A0A5N6LZN8</accession>
<evidence type="ECO:0000256" key="2">
    <source>
        <dbReference type="SAM" id="MobiDB-lite"/>
    </source>
</evidence>
<dbReference type="Proteomes" id="UP000326396">
    <property type="component" value="Linkage Group LG7"/>
</dbReference>
<proteinExistence type="predicted"/>
<comment type="caution">
    <text evidence="4">The sequence shown here is derived from an EMBL/GenBank/DDBJ whole genome shotgun (WGS) entry which is preliminary data.</text>
</comment>
<dbReference type="GO" id="GO:0003676">
    <property type="term" value="F:nucleic acid binding"/>
    <property type="evidence" value="ECO:0007669"/>
    <property type="project" value="InterPro"/>
</dbReference>
<evidence type="ECO:0000313" key="5">
    <source>
        <dbReference type="Proteomes" id="UP000326396"/>
    </source>
</evidence>
<evidence type="ECO:0000259" key="3">
    <source>
        <dbReference type="PROSITE" id="PS50158"/>
    </source>
</evidence>
<sequence>MATRESVRDMSSKFAKLDRSQGQDFRRWKNMHFLLTTLKALYLMCTGTRICKGFMGCVEGKIHGRGLVYSLRIEESLRSQETDKGKGKFEENKSTVNMVETENKPKKFNKSQKGKRKFKGNDHCSNKKGKMVCWNCGKPRHIKHDCRVKVNSGSKAADVHCDRPPFAAMLSSAATHRPPPPSTVADRRSS</sequence>
<dbReference type="GO" id="GO:0008270">
    <property type="term" value="F:zinc ion binding"/>
    <property type="evidence" value="ECO:0007669"/>
    <property type="project" value="UniProtKB-KW"/>
</dbReference>